<keyword evidence="2" id="KW-0472">Membrane</keyword>
<feature type="transmembrane region" description="Helical" evidence="2">
    <location>
        <begin position="134"/>
        <end position="158"/>
    </location>
</feature>
<feature type="region of interest" description="Disordered" evidence="1">
    <location>
        <begin position="446"/>
        <end position="469"/>
    </location>
</feature>
<keyword evidence="2" id="KW-0812">Transmembrane</keyword>
<dbReference type="PATRIC" id="fig|2064.6.peg.5525"/>
<evidence type="ECO:0000313" key="3">
    <source>
        <dbReference type="EMBL" id="KIQ62467.1"/>
    </source>
</evidence>
<name>A0A0D0PPU9_KITGR</name>
<keyword evidence="2" id="KW-1133">Transmembrane helix</keyword>
<reference evidence="3 4" key="1">
    <citation type="submission" date="2015-02" db="EMBL/GenBank/DDBJ databases">
        <title>Draft genome sequence of Kitasatospora griseola MF730-N6, a bafilomycin, terpentecin and satosporin producer.</title>
        <authorList>
            <person name="Arens J.C."/>
            <person name="Haltli B."/>
            <person name="Kerr R.G."/>
        </authorList>
    </citation>
    <scope>NUCLEOTIDE SEQUENCE [LARGE SCALE GENOMIC DNA]</scope>
    <source>
        <strain evidence="3 4">MF730-N6</strain>
    </source>
</reference>
<feature type="transmembrane region" description="Helical" evidence="2">
    <location>
        <begin position="343"/>
        <end position="362"/>
    </location>
</feature>
<feature type="transmembrane region" description="Helical" evidence="2">
    <location>
        <begin position="72"/>
        <end position="91"/>
    </location>
</feature>
<feature type="transmembrane region" description="Helical" evidence="2">
    <location>
        <begin position="374"/>
        <end position="393"/>
    </location>
</feature>
<comment type="caution">
    <text evidence="3">The sequence shown here is derived from an EMBL/GenBank/DDBJ whole genome shotgun (WGS) entry which is preliminary data.</text>
</comment>
<evidence type="ECO:0000313" key="4">
    <source>
        <dbReference type="Proteomes" id="UP000032066"/>
    </source>
</evidence>
<feature type="transmembrane region" description="Helical" evidence="2">
    <location>
        <begin position="413"/>
        <end position="437"/>
    </location>
</feature>
<proteinExistence type="predicted"/>
<dbReference type="AlphaFoldDB" id="A0A0D0PPU9"/>
<evidence type="ECO:0000256" key="1">
    <source>
        <dbReference type="SAM" id="MobiDB-lite"/>
    </source>
</evidence>
<dbReference type="EMBL" id="JXZB01000004">
    <property type="protein sequence ID" value="KIQ62467.1"/>
    <property type="molecule type" value="Genomic_DNA"/>
</dbReference>
<keyword evidence="4" id="KW-1185">Reference proteome</keyword>
<feature type="transmembrane region" description="Helical" evidence="2">
    <location>
        <begin position="222"/>
        <end position="247"/>
    </location>
</feature>
<protein>
    <submittedName>
        <fullName evidence="3">Uncharacterized protein</fullName>
    </submittedName>
</protein>
<dbReference type="OrthoDB" id="3868865at2"/>
<accession>A0A0D0PPU9</accession>
<sequence length="508" mass="52485">MPICPSCGAAVAGAVAACANCGHGLALPPPAIGEVVADDTSTPGGSPWGAGRIHPDRQWPTPSRGWLTAGRVLLAPTVLLVLLAALGSTVAGRDVAGVDDDPGVRWTTHAFQTWLQLTLTAFGTPWRNANTSSFGSAVAAVHVLPYAVALGWLALLWFGQRLAARARAAAGTAEPTARAAGAQALRTGALSAAAALVLGQVATGSSEKETLSLSMHITTGPAMTPLGVSAFLAAAVVVLAVDGQGALRAEAARRRWLGGWLLAWQHAARVVGGLLVLLTVVSAVMQVLVDRPFPQYAFRALTVNGGGYLFGVGSGARVVQRSLRGSRDDSFALYDLGGHGSQWWLAVAPVLLAALALGWSAHRGRLTRPDRARLAVLYAALTAALVLGTSIRLSDRTTLKGEVHETRIDLVGWSLTSVLVAAAAWAVFGALVVPALLDAVRRTPAPVSAPLPGQASDRSEPAGGAGGPREAELVELVELVESVAERRPAVGRVDVLDSHAPYRRPDAD</sequence>
<evidence type="ECO:0000256" key="2">
    <source>
        <dbReference type="SAM" id="Phobius"/>
    </source>
</evidence>
<dbReference type="RefSeq" id="WP_043914482.1">
    <property type="nucleotide sequence ID" value="NZ_JXZB01000004.1"/>
</dbReference>
<organism evidence="3 4">
    <name type="scientific">Kitasatospora griseola</name>
    <name type="common">Streptomyces griseolosporeus</name>
    <dbReference type="NCBI Taxonomy" id="2064"/>
    <lineage>
        <taxon>Bacteria</taxon>
        <taxon>Bacillati</taxon>
        <taxon>Actinomycetota</taxon>
        <taxon>Actinomycetes</taxon>
        <taxon>Kitasatosporales</taxon>
        <taxon>Streptomycetaceae</taxon>
        <taxon>Kitasatospora</taxon>
    </lineage>
</organism>
<dbReference type="STRING" id="2064.TR51_25965"/>
<dbReference type="Proteomes" id="UP000032066">
    <property type="component" value="Unassembled WGS sequence"/>
</dbReference>
<feature type="transmembrane region" description="Helical" evidence="2">
    <location>
        <begin position="267"/>
        <end position="289"/>
    </location>
</feature>
<gene>
    <name evidence="3" type="ORF">TR51_25965</name>
</gene>